<evidence type="ECO:0000313" key="2">
    <source>
        <dbReference type="Proteomes" id="UP000177152"/>
    </source>
</evidence>
<dbReference type="EMBL" id="MHQC01000047">
    <property type="protein sequence ID" value="OGZ93914.1"/>
    <property type="molecule type" value="Genomic_DNA"/>
</dbReference>
<gene>
    <name evidence="1" type="ORF">A2633_05360</name>
</gene>
<proteinExistence type="predicted"/>
<reference evidence="1 2" key="1">
    <citation type="journal article" date="2016" name="Nat. Commun.">
        <title>Thousands of microbial genomes shed light on interconnected biogeochemical processes in an aquifer system.</title>
        <authorList>
            <person name="Anantharaman K."/>
            <person name="Brown C.T."/>
            <person name="Hug L.A."/>
            <person name="Sharon I."/>
            <person name="Castelle C.J."/>
            <person name="Probst A.J."/>
            <person name="Thomas B.C."/>
            <person name="Singh A."/>
            <person name="Wilkins M.J."/>
            <person name="Karaoz U."/>
            <person name="Brodie E.L."/>
            <person name="Williams K.H."/>
            <person name="Hubbard S.S."/>
            <person name="Banfield J.F."/>
        </authorList>
    </citation>
    <scope>NUCLEOTIDE SEQUENCE [LARGE SCALE GENOMIC DNA]</scope>
</reference>
<organism evidence="1 2">
    <name type="scientific">Candidatus Sungbacteria bacterium RIFCSPHIGHO2_01_FULL_47_32</name>
    <dbReference type="NCBI Taxonomy" id="1802264"/>
    <lineage>
        <taxon>Bacteria</taxon>
        <taxon>Candidatus Sungiibacteriota</taxon>
    </lineage>
</organism>
<accession>A0A1G2K3B7</accession>
<protein>
    <submittedName>
        <fullName evidence="1">Uncharacterized protein</fullName>
    </submittedName>
</protein>
<sequence length="259" mass="30014">MIFRNLRSEVPPEKQLADALGDERLAKFFKFNPGAILRLVSGERTLSRNVRFEKGTRWGEVDYADWTHPRNRKGTYVVERDFEKYELCLTENGLTQTIFHIYRRGTEFVKDGPSDMYGQDIRRHVFYEPFFGDKDRLSGHTNKLKEKKEYEFRNTIETGPEALEYYSNLRLAKIARLIRRAAKRVPDKKVRSKTQNYFRVVGVTGIEKDWDGILRRLGPKDEVETVLVKNGEAVESSPPANPGTTEKTFYRGGGIIKIA</sequence>
<evidence type="ECO:0000313" key="1">
    <source>
        <dbReference type="EMBL" id="OGZ93914.1"/>
    </source>
</evidence>
<dbReference type="AlphaFoldDB" id="A0A1G2K3B7"/>
<dbReference type="Proteomes" id="UP000177152">
    <property type="component" value="Unassembled WGS sequence"/>
</dbReference>
<name>A0A1G2K3B7_9BACT</name>
<comment type="caution">
    <text evidence="1">The sequence shown here is derived from an EMBL/GenBank/DDBJ whole genome shotgun (WGS) entry which is preliminary data.</text>
</comment>